<keyword evidence="3" id="KW-0732">Signal</keyword>
<keyword evidence="6" id="KW-1133">Transmembrane helix</keyword>
<dbReference type="PROSITE" id="PS50847">
    <property type="entry name" value="GRAM_POS_ANCHORING"/>
    <property type="match status" value="1"/>
</dbReference>
<dbReference type="InterPro" id="IPR006146">
    <property type="entry name" value="5'-Nucleotdase_CS"/>
</dbReference>
<dbReference type="AlphaFoldDB" id="V6Q5E4"/>
<evidence type="ECO:0000256" key="2">
    <source>
        <dbReference type="ARBA" id="ARBA00022525"/>
    </source>
</evidence>
<evidence type="ECO:0000259" key="7">
    <source>
        <dbReference type="PROSITE" id="PS50847"/>
    </source>
</evidence>
<keyword evidence="1" id="KW-0134">Cell wall</keyword>
<feature type="compositionally biased region" description="Acidic residues" evidence="5">
    <location>
        <begin position="642"/>
        <end position="664"/>
    </location>
</feature>
<dbReference type="InterPro" id="IPR029052">
    <property type="entry name" value="Metallo-depent_PP-like"/>
</dbReference>
<dbReference type="eggNOG" id="COG0737">
    <property type="taxonomic scope" value="Bacteria"/>
</dbReference>
<evidence type="ECO:0000256" key="1">
    <source>
        <dbReference type="ARBA" id="ARBA00022512"/>
    </source>
</evidence>
<evidence type="ECO:0000256" key="3">
    <source>
        <dbReference type="ARBA" id="ARBA00022729"/>
    </source>
</evidence>
<dbReference type="NCBIfam" id="TIGR01167">
    <property type="entry name" value="LPXTG_anchor"/>
    <property type="match status" value="1"/>
</dbReference>
<evidence type="ECO:0000313" key="9">
    <source>
        <dbReference type="Proteomes" id="UP000018126"/>
    </source>
</evidence>
<feature type="region of interest" description="Disordered" evidence="5">
    <location>
        <begin position="763"/>
        <end position="784"/>
    </location>
</feature>
<evidence type="ECO:0000313" key="8">
    <source>
        <dbReference type="EMBL" id="EST90349.1"/>
    </source>
</evidence>
<dbReference type="GO" id="GO:0008253">
    <property type="term" value="F:5'-nucleotidase activity"/>
    <property type="evidence" value="ECO:0007669"/>
    <property type="project" value="TreeGrafter"/>
</dbReference>
<keyword evidence="6" id="KW-0812">Transmembrane</keyword>
<keyword evidence="9" id="KW-1185">Reference proteome</keyword>
<gene>
    <name evidence="8" type="ORF">T233_00490</name>
</gene>
<dbReference type="InterPro" id="IPR006179">
    <property type="entry name" value="5_nucleotidase/apyrase"/>
</dbReference>
<dbReference type="STRING" id="1408226.T233_00490"/>
<organism evidence="8 9">
    <name type="scientific">Vagococcus lutrae LBD1</name>
    <dbReference type="NCBI Taxonomy" id="1408226"/>
    <lineage>
        <taxon>Bacteria</taxon>
        <taxon>Bacillati</taxon>
        <taxon>Bacillota</taxon>
        <taxon>Bacilli</taxon>
        <taxon>Lactobacillales</taxon>
        <taxon>Enterococcaceae</taxon>
        <taxon>Vagococcus</taxon>
    </lineage>
</organism>
<dbReference type="PANTHER" id="PTHR11575">
    <property type="entry name" value="5'-NUCLEOTIDASE-RELATED"/>
    <property type="match status" value="1"/>
</dbReference>
<feature type="compositionally biased region" description="Basic and acidic residues" evidence="5">
    <location>
        <begin position="670"/>
        <end position="683"/>
    </location>
</feature>
<dbReference type="PROSITE" id="PS00786">
    <property type="entry name" value="5_NUCLEOTIDASE_2"/>
    <property type="match status" value="1"/>
</dbReference>
<feature type="compositionally biased region" description="Low complexity" evidence="5">
    <location>
        <begin position="38"/>
        <end position="73"/>
    </location>
</feature>
<keyword evidence="6" id="KW-0472">Membrane</keyword>
<feature type="transmembrane region" description="Helical" evidence="6">
    <location>
        <begin position="790"/>
        <end position="810"/>
    </location>
</feature>
<evidence type="ECO:0000256" key="4">
    <source>
        <dbReference type="ARBA" id="ARBA00023088"/>
    </source>
</evidence>
<name>V6Q5E4_9ENTE</name>
<dbReference type="GO" id="GO:0000166">
    <property type="term" value="F:nucleotide binding"/>
    <property type="evidence" value="ECO:0007669"/>
    <property type="project" value="InterPro"/>
</dbReference>
<dbReference type="PRINTS" id="PR01607">
    <property type="entry name" value="APYRASEFAMLY"/>
</dbReference>
<dbReference type="SUPFAM" id="SSF56300">
    <property type="entry name" value="Metallo-dependent phosphatases"/>
    <property type="match status" value="1"/>
</dbReference>
<dbReference type="InterPro" id="IPR019931">
    <property type="entry name" value="LPXTG_anchor"/>
</dbReference>
<feature type="region of interest" description="Disordered" evidence="5">
    <location>
        <begin position="38"/>
        <end position="86"/>
    </location>
</feature>
<protein>
    <recommendedName>
        <fullName evidence="7">Gram-positive cocci surface proteins LPxTG domain-containing protein</fullName>
    </recommendedName>
</protein>
<dbReference type="Pfam" id="PF00149">
    <property type="entry name" value="Metallophos"/>
    <property type="match status" value="1"/>
</dbReference>
<dbReference type="Pfam" id="PF02872">
    <property type="entry name" value="5_nucleotid_C"/>
    <property type="match status" value="1"/>
</dbReference>
<dbReference type="GO" id="GO:0046872">
    <property type="term" value="F:metal ion binding"/>
    <property type="evidence" value="ECO:0007669"/>
    <property type="project" value="InterPro"/>
</dbReference>
<dbReference type="InterPro" id="IPR008334">
    <property type="entry name" value="5'-Nucleotdase_C"/>
</dbReference>
<dbReference type="InterPro" id="IPR004843">
    <property type="entry name" value="Calcineurin-like_PHP"/>
</dbReference>
<dbReference type="InterPro" id="IPR036907">
    <property type="entry name" value="5'-Nucleotdase_C_sf"/>
</dbReference>
<dbReference type="PANTHER" id="PTHR11575:SF24">
    <property type="entry name" value="5'-NUCLEOTIDASE"/>
    <property type="match status" value="1"/>
</dbReference>
<dbReference type="RefSeq" id="WP_023605835.1">
    <property type="nucleotide sequence ID" value="NZ_AYSH01000007.1"/>
</dbReference>
<evidence type="ECO:0000256" key="6">
    <source>
        <dbReference type="SAM" id="Phobius"/>
    </source>
</evidence>
<dbReference type="Proteomes" id="UP000018126">
    <property type="component" value="Unassembled WGS sequence"/>
</dbReference>
<proteinExistence type="predicted"/>
<comment type="caution">
    <text evidence="8">The sequence shown here is derived from an EMBL/GenBank/DDBJ whole genome shotgun (WGS) entry which is preliminary data.</text>
</comment>
<dbReference type="GO" id="GO:0008768">
    <property type="term" value="F:UDP-sugar diphosphatase activity"/>
    <property type="evidence" value="ECO:0007669"/>
    <property type="project" value="TreeGrafter"/>
</dbReference>
<dbReference type="Gene3D" id="3.90.780.10">
    <property type="entry name" value="5'-Nucleotidase, C-terminal domain"/>
    <property type="match status" value="1"/>
</dbReference>
<evidence type="ECO:0000256" key="5">
    <source>
        <dbReference type="SAM" id="MobiDB-lite"/>
    </source>
</evidence>
<dbReference type="GO" id="GO:0030288">
    <property type="term" value="C:outer membrane-bounded periplasmic space"/>
    <property type="evidence" value="ECO:0007669"/>
    <property type="project" value="TreeGrafter"/>
</dbReference>
<dbReference type="EMBL" id="AYSH01000007">
    <property type="protein sequence ID" value="EST90349.1"/>
    <property type="molecule type" value="Genomic_DNA"/>
</dbReference>
<accession>V6Q5E4</accession>
<feature type="region of interest" description="Disordered" evidence="5">
    <location>
        <begin position="634"/>
        <end position="683"/>
    </location>
</feature>
<dbReference type="PATRIC" id="fig|1408226.3.peg.479"/>
<dbReference type="SUPFAM" id="SSF55816">
    <property type="entry name" value="5'-nucleotidase (syn. UDP-sugar hydrolase), C-terminal domain"/>
    <property type="match status" value="1"/>
</dbReference>
<keyword evidence="4" id="KW-0572">Peptidoglycan-anchor</keyword>
<keyword evidence="2" id="KW-0964">Secreted</keyword>
<sequence length="817" mass="88415">MKKWQRRSSIFLTTILLSANLVGIVPIVKAVEGETEGTEVTAESVENNSTEESSVETLESTETTDATETTEATEVTEESDEKESEKVTIPVQMLGVNDFHGALDTTGTAYLPSGKHSGVGKASNLAAHLDEAEKTFKSEKGGETERVQAGDLVGASPANSALLQDEPTIKVFNQMNFTLGTLGNHEFDKGLGEFHRILKGLEPSSGQFEGDLGEIVNGYEREPSKQEIVIANIVNKSDGKIPYEFEPYTIKSYNNGNESVKVAYMGIITSEFPNLVLAEHTKDYDVLDEAETIAKYSKLIRETEQVDAIVLITHLSAVSDANGNVSGEVATVLDKVNQIYPDNSIDVVFAGHNHQHTNGVYENGENKTRVVQSTAQGKAYIDLQGELDPETKDFVDVPEAEVKPTTDRPDKNAEVQKTVDHASELIKKVTESKIATAAEGVTTITKDVNAHSESPLGNLIVDAQLYMANDIQLKDAAENPVTVDFAMTNNGGIRADLTAQPDGAITWGAVQAVQPFGNILQVVALSGQTIRDVLNEQHKNGKLHYFLQIAGLSFTYQGVGDDFEVVEIKDSQGKELDPEKMYNVVINDFLFGGGDGFKSFTKGKLVAAMDTDTSTFVSYFEKMEKEGKKITAPALGRKLEVGEEVPSETEETEEPGTTETEEPGTTESTEDSKETEKNKPLDEATKVSKTVLVGGVIKGESLPGAEVSITLPNGEVHYVTVGKDGKFSFDIRGFDLKKDNTLKLHFIKDDMIVERDIVVTNETAQNGGTSGSNNSNNKKPGYLPQTGEEAAPFALAGLAIVGGVLTIVMVRKKNEVK</sequence>
<dbReference type="Pfam" id="PF00746">
    <property type="entry name" value="Gram_pos_anchor"/>
    <property type="match status" value="1"/>
</dbReference>
<feature type="domain" description="Gram-positive cocci surface proteins LPxTG" evidence="7">
    <location>
        <begin position="783"/>
        <end position="817"/>
    </location>
</feature>
<dbReference type="Gene3D" id="3.60.21.10">
    <property type="match status" value="1"/>
</dbReference>
<reference evidence="8 9" key="1">
    <citation type="journal article" date="2013" name="Genome Announc.">
        <title>High-Quality Draft Genome Sequence of Vagococcus lutrae Strain LBD1, Isolated from the Largemouth Bass Micropterus salmoides.</title>
        <authorList>
            <person name="Lebreton F."/>
            <person name="Valentino M.D."/>
            <person name="Duncan L.B."/>
            <person name="Zeng Q."/>
            <person name="Manson McGuire A."/>
            <person name="Earl A.M."/>
            <person name="Gilmore M.S."/>
        </authorList>
    </citation>
    <scope>NUCLEOTIDE SEQUENCE [LARGE SCALE GENOMIC DNA]</scope>
    <source>
        <strain evidence="8 9">LBD1</strain>
    </source>
</reference>
<dbReference type="GO" id="GO:0009166">
    <property type="term" value="P:nucleotide catabolic process"/>
    <property type="evidence" value="ECO:0007669"/>
    <property type="project" value="InterPro"/>
</dbReference>